<comment type="caution">
    <text evidence="2">The sequence shown here is derived from an EMBL/GenBank/DDBJ whole genome shotgun (WGS) entry which is preliminary data.</text>
</comment>
<accession>A0A6B2R5X1</accession>
<dbReference type="PANTHER" id="PTHR42912">
    <property type="entry name" value="METHYLTRANSFERASE"/>
    <property type="match status" value="1"/>
</dbReference>
<dbReference type="SUPFAM" id="SSF53335">
    <property type="entry name" value="S-adenosyl-L-methionine-dependent methyltransferases"/>
    <property type="match status" value="1"/>
</dbReference>
<dbReference type="CDD" id="cd02440">
    <property type="entry name" value="AdoMet_MTases"/>
    <property type="match status" value="1"/>
</dbReference>
<proteinExistence type="predicted"/>
<keyword evidence="2" id="KW-0489">Methyltransferase</keyword>
<dbReference type="AlphaFoldDB" id="A0A6B2R5X1"/>
<dbReference type="Pfam" id="PF13649">
    <property type="entry name" value="Methyltransf_25"/>
    <property type="match status" value="1"/>
</dbReference>
<evidence type="ECO:0000259" key="1">
    <source>
        <dbReference type="Pfam" id="PF13649"/>
    </source>
</evidence>
<keyword evidence="2" id="KW-0808">Transferase</keyword>
<reference evidence="2" key="1">
    <citation type="submission" date="2020-02" db="EMBL/GenBank/DDBJ databases">
        <authorList>
            <person name="Chen W.-M."/>
        </authorList>
    </citation>
    <scope>NUCLEOTIDE SEQUENCE</scope>
    <source>
        <strain evidence="2">NBD-18</strain>
    </source>
</reference>
<dbReference type="InterPro" id="IPR041698">
    <property type="entry name" value="Methyltransf_25"/>
</dbReference>
<dbReference type="GO" id="GO:0008168">
    <property type="term" value="F:methyltransferase activity"/>
    <property type="evidence" value="ECO:0007669"/>
    <property type="project" value="UniProtKB-KW"/>
</dbReference>
<evidence type="ECO:0000313" key="2">
    <source>
        <dbReference type="EMBL" id="NDY82765.1"/>
    </source>
</evidence>
<dbReference type="EMBL" id="JAAGRN010000003">
    <property type="protein sequence ID" value="NDY82765.1"/>
    <property type="molecule type" value="Genomic_DNA"/>
</dbReference>
<sequence>MKEYYAARAKEYDKIYSKPERQADLRLIETWLPQNYIGKHVLEIAAGTGYWTQFIAPVAASLVALDSSAETFEVARNRVSEKHVQWLIGDAYEIPMPDPLFDASFAGFWFSHVPKSRRREFLIGLNRVLQKGAKVIFLDNSYVQGSSTPLTESDDEGNTYQHRTLADGSLHSVLKNFPTEYELIESIDGLGAHPAYRTWQYFWAFEYEVA</sequence>
<gene>
    <name evidence="2" type="ORF">G3I67_05915</name>
</gene>
<dbReference type="InterPro" id="IPR029063">
    <property type="entry name" value="SAM-dependent_MTases_sf"/>
</dbReference>
<name>A0A6B2R5X1_9BURK</name>
<dbReference type="RefSeq" id="WP_163652511.1">
    <property type="nucleotide sequence ID" value="NZ_JAAGRN010000003.1"/>
</dbReference>
<dbReference type="GO" id="GO:0032259">
    <property type="term" value="P:methylation"/>
    <property type="evidence" value="ECO:0007669"/>
    <property type="project" value="UniProtKB-KW"/>
</dbReference>
<organism evidence="2">
    <name type="scientific">Sheuella amnicola</name>
    <dbReference type="NCBI Taxonomy" id="2707330"/>
    <lineage>
        <taxon>Bacteria</taxon>
        <taxon>Pseudomonadati</taxon>
        <taxon>Pseudomonadota</taxon>
        <taxon>Betaproteobacteria</taxon>
        <taxon>Burkholderiales</taxon>
        <taxon>Alcaligenaceae</taxon>
        <taxon>Sheuella</taxon>
    </lineage>
</organism>
<dbReference type="InterPro" id="IPR050508">
    <property type="entry name" value="Methyltransf_Superfamily"/>
</dbReference>
<protein>
    <submittedName>
        <fullName evidence="2">Class I SAM-dependent methyltransferase</fullName>
    </submittedName>
</protein>
<feature type="domain" description="Methyltransferase" evidence="1">
    <location>
        <begin position="41"/>
        <end position="132"/>
    </location>
</feature>
<dbReference type="Gene3D" id="3.40.50.150">
    <property type="entry name" value="Vaccinia Virus protein VP39"/>
    <property type="match status" value="1"/>
</dbReference>
<dbReference type="PANTHER" id="PTHR42912:SF93">
    <property type="entry name" value="N6-ADENOSINE-METHYLTRANSFERASE TMT1A"/>
    <property type="match status" value="1"/>
</dbReference>